<dbReference type="KEGG" id="swp:swp_2281"/>
<dbReference type="AlphaFoldDB" id="B8CNQ8"/>
<name>B8CNQ8_SHEPW</name>
<evidence type="ECO:0000313" key="2">
    <source>
        <dbReference type="Proteomes" id="UP000000753"/>
    </source>
</evidence>
<organism evidence="1 2">
    <name type="scientific">Shewanella piezotolerans (strain WP3 / JCM 13877)</name>
    <dbReference type="NCBI Taxonomy" id="225849"/>
    <lineage>
        <taxon>Bacteria</taxon>
        <taxon>Pseudomonadati</taxon>
        <taxon>Pseudomonadota</taxon>
        <taxon>Gammaproteobacteria</taxon>
        <taxon>Alteromonadales</taxon>
        <taxon>Shewanellaceae</taxon>
        <taxon>Shewanella</taxon>
    </lineage>
</organism>
<sequence>MAAYFSVEQLHKGTTILSVIRLELVSQKQL</sequence>
<keyword evidence="2" id="KW-1185">Reference proteome</keyword>
<dbReference type="EMBL" id="CP000472">
    <property type="protein sequence ID" value="ACJ29027.1"/>
    <property type="molecule type" value="Genomic_DNA"/>
</dbReference>
<dbReference type="HOGENOM" id="CLU_3405394_0_0_6"/>
<evidence type="ECO:0000313" key="1">
    <source>
        <dbReference type="EMBL" id="ACJ29027.1"/>
    </source>
</evidence>
<proteinExistence type="predicted"/>
<reference evidence="1 2" key="1">
    <citation type="journal article" date="2008" name="PLoS ONE">
        <title>Environmental adaptation: genomic analysis of the piezotolerant and psychrotolerant deep-sea iron reducing bacterium Shewanella piezotolerans WP3.</title>
        <authorList>
            <person name="Wang F."/>
            <person name="Wang J."/>
            <person name="Jian H."/>
            <person name="Zhang B."/>
            <person name="Li S."/>
            <person name="Wang F."/>
            <person name="Zeng X."/>
            <person name="Gao L."/>
            <person name="Bartlett D.H."/>
            <person name="Yu J."/>
            <person name="Hu S."/>
            <person name="Xiao X."/>
        </authorList>
    </citation>
    <scope>NUCLEOTIDE SEQUENCE [LARGE SCALE GENOMIC DNA]</scope>
    <source>
        <strain evidence="2">WP3 / JCM 13877</strain>
    </source>
</reference>
<dbReference type="Proteomes" id="UP000000753">
    <property type="component" value="Chromosome"/>
</dbReference>
<protein>
    <submittedName>
        <fullName evidence="1">Uncharacterized protein</fullName>
    </submittedName>
</protein>
<gene>
    <name evidence="1" type="ordered locus">swp_2281</name>
</gene>
<accession>B8CNQ8</accession>